<sequence>MTILIVICVLSFAVIVFLSGRQIYFVKDLSMEELETSIESGRPFFDDFEKRLAPLFPSLFNKTRLFFCSRKEFGFLRKHFCRFSDYMNGRHTVERNGCKGYWHEVNGSKNNGSGDNVNENMPR</sequence>
<evidence type="ECO:0000313" key="1">
    <source>
        <dbReference type="EMBL" id="PIS13200.1"/>
    </source>
</evidence>
<name>A0A2H0WKM0_9BACT</name>
<dbReference type="EMBL" id="PEZL01000045">
    <property type="protein sequence ID" value="PIS13200.1"/>
    <property type="molecule type" value="Genomic_DNA"/>
</dbReference>
<dbReference type="AlphaFoldDB" id="A0A2H0WKM0"/>
<gene>
    <name evidence="1" type="ORF">COT67_03015</name>
</gene>
<dbReference type="Proteomes" id="UP000230353">
    <property type="component" value="Unassembled WGS sequence"/>
</dbReference>
<organism evidence="1 2">
    <name type="scientific">Candidatus Tagabacteria bacterium CG09_land_8_20_14_0_10_41_14</name>
    <dbReference type="NCBI Taxonomy" id="1975021"/>
    <lineage>
        <taxon>Bacteria</taxon>
        <taxon>Candidatus Tagaibacteriota</taxon>
    </lineage>
</organism>
<evidence type="ECO:0000313" key="2">
    <source>
        <dbReference type="Proteomes" id="UP000230353"/>
    </source>
</evidence>
<reference evidence="2" key="1">
    <citation type="submission" date="2017-09" db="EMBL/GenBank/DDBJ databases">
        <title>Depth-based differentiation of microbial function through sediment-hosted aquifers and enrichment of novel symbionts in the deep terrestrial subsurface.</title>
        <authorList>
            <person name="Probst A.J."/>
            <person name="Ladd B."/>
            <person name="Jarett J.K."/>
            <person name="Geller-Mcgrath D.E."/>
            <person name="Sieber C.M.K."/>
            <person name="Emerson J.B."/>
            <person name="Anantharaman K."/>
            <person name="Thomas B.C."/>
            <person name="Malmstrom R."/>
            <person name="Stieglmeier M."/>
            <person name="Klingl A."/>
            <person name="Woyke T."/>
            <person name="Ryan C.M."/>
            <person name="Banfield J.F."/>
        </authorList>
    </citation>
    <scope>NUCLEOTIDE SEQUENCE [LARGE SCALE GENOMIC DNA]</scope>
</reference>
<accession>A0A2H0WKM0</accession>
<comment type="caution">
    <text evidence="1">The sequence shown here is derived from an EMBL/GenBank/DDBJ whole genome shotgun (WGS) entry which is preliminary data.</text>
</comment>
<protein>
    <submittedName>
        <fullName evidence="1">Uncharacterized protein</fullName>
    </submittedName>
</protein>
<proteinExistence type="predicted"/>